<dbReference type="Proteomes" id="UP000316426">
    <property type="component" value="Chromosome"/>
</dbReference>
<evidence type="ECO:0000313" key="2">
    <source>
        <dbReference type="Proteomes" id="UP000316426"/>
    </source>
</evidence>
<sequence>MHARQLVEIAGLLSLRSGPLLRSGAPLCSDTLSEYWIASRCRLDCWGRTLRALGHSRTAPPADEAGDLLVRLVEEVTLSETLTRIVAAICAADDQHRRGEEAGPIGQNTLDGQREAASRLRALVFAWWPADSPRSRHARSLSKQAERWTDVLLAYVAASADVERFAHDATRLRESLYDIQTHGGESSQAASQLLSLGLRESFTTARQPPLNEDLNRRIGGAAMALFGAAGYDGHGLPRSAWMLRAERTADDAATLVSRLFEDNAIPKGMRLPQRWRI</sequence>
<dbReference type="RefSeq" id="WP_145116640.1">
    <property type="nucleotide sequence ID" value="NZ_CP036349.1"/>
</dbReference>
<name>A0A518KEF2_9BACT</name>
<dbReference type="KEGG" id="bmei:Spa11_44030"/>
<protein>
    <submittedName>
        <fullName evidence="1">Uncharacterized protein</fullName>
    </submittedName>
</protein>
<organism evidence="1 2">
    <name type="scientific">Botrimarina mediterranea</name>
    <dbReference type="NCBI Taxonomy" id="2528022"/>
    <lineage>
        <taxon>Bacteria</taxon>
        <taxon>Pseudomonadati</taxon>
        <taxon>Planctomycetota</taxon>
        <taxon>Planctomycetia</taxon>
        <taxon>Pirellulales</taxon>
        <taxon>Lacipirellulaceae</taxon>
        <taxon>Botrimarina</taxon>
    </lineage>
</organism>
<dbReference type="EMBL" id="CP036349">
    <property type="protein sequence ID" value="QDV76178.1"/>
    <property type="molecule type" value="Genomic_DNA"/>
</dbReference>
<reference evidence="1 2" key="1">
    <citation type="submission" date="2019-02" db="EMBL/GenBank/DDBJ databases">
        <title>Deep-cultivation of Planctomycetes and their phenomic and genomic characterization uncovers novel biology.</title>
        <authorList>
            <person name="Wiegand S."/>
            <person name="Jogler M."/>
            <person name="Boedeker C."/>
            <person name="Pinto D."/>
            <person name="Vollmers J."/>
            <person name="Rivas-Marin E."/>
            <person name="Kohn T."/>
            <person name="Peeters S.H."/>
            <person name="Heuer A."/>
            <person name="Rast P."/>
            <person name="Oberbeckmann S."/>
            <person name="Bunk B."/>
            <person name="Jeske O."/>
            <person name="Meyerdierks A."/>
            <person name="Storesund J.E."/>
            <person name="Kallscheuer N."/>
            <person name="Luecker S."/>
            <person name="Lage O.M."/>
            <person name="Pohl T."/>
            <person name="Merkel B.J."/>
            <person name="Hornburger P."/>
            <person name="Mueller R.-W."/>
            <person name="Bruemmer F."/>
            <person name="Labrenz M."/>
            <person name="Spormann A.M."/>
            <person name="Op den Camp H."/>
            <person name="Overmann J."/>
            <person name="Amann R."/>
            <person name="Jetten M.S.M."/>
            <person name="Mascher T."/>
            <person name="Medema M.H."/>
            <person name="Devos D.P."/>
            <person name="Kaster A.-K."/>
            <person name="Ovreas L."/>
            <person name="Rohde M."/>
            <person name="Galperin M.Y."/>
            <person name="Jogler C."/>
        </authorList>
    </citation>
    <scope>NUCLEOTIDE SEQUENCE [LARGE SCALE GENOMIC DNA]</scope>
    <source>
        <strain evidence="1 2">Spa11</strain>
    </source>
</reference>
<dbReference type="AlphaFoldDB" id="A0A518KEF2"/>
<accession>A0A518KEF2</accession>
<keyword evidence="2" id="KW-1185">Reference proteome</keyword>
<gene>
    <name evidence="1" type="ORF">Spa11_44030</name>
</gene>
<proteinExistence type="predicted"/>
<evidence type="ECO:0000313" key="1">
    <source>
        <dbReference type="EMBL" id="QDV76178.1"/>
    </source>
</evidence>